<reference evidence="6" key="1">
    <citation type="submission" date="2020-11" db="EMBL/GenBank/DDBJ databases">
        <authorList>
            <person name="Whiteford S."/>
        </authorList>
    </citation>
    <scope>NUCLEOTIDE SEQUENCE</scope>
</reference>
<comment type="subcellular location">
    <subcellularLocation>
        <location evidence="1">Membrane</location>
        <topology evidence="1">Multi-pass membrane protein</topology>
    </subcellularLocation>
</comment>
<dbReference type="PANTHER" id="PTHR22950:SF349">
    <property type="entry name" value="AMINO ACID TRANSPORTER TRANSMEMBRANE DOMAIN-CONTAINING PROTEIN"/>
    <property type="match status" value="1"/>
</dbReference>
<dbReference type="Pfam" id="PF01490">
    <property type="entry name" value="Aa_trans"/>
    <property type="match status" value="1"/>
</dbReference>
<comment type="caution">
    <text evidence="6">The sequence shown here is derived from an EMBL/GenBank/DDBJ whole genome shotgun (WGS) entry which is preliminary data.</text>
</comment>
<keyword evidence="4" id="KW-0472">Membrane</keyword>
<gene>
    <name evidence="6" type="ORF">PLXY2_LOCUS12873</name>
</gene>
<dbReference type="GO" id="GO:0005774">
    <property type="term" value="C:vacuolar membrane"/>
    <property type="evidence" value="ECO:0007669"/>
    <property type="project" value="TreeGrafter"/>
</dbReference>
<dbReference type="Proteomes" id="UP000653454">
    <property type="component" value="Unassembled WGS sequence"/>
</dbReference>
<proteinExistence type="predicted"/>
<name>A0A8S4G2G1_PLUXY</name>
<evidence type="ECO:0000256" key="1">
    <source>
        <dbReference type="ARBA" id="ARBA00004141"/>
    </source>
</evidence>
<keyword evidence="3" id="KW-1133">Transmembrane helix</keyword>
<evidence type="ECO:0000256" key="2">
    <source>
        <dbReference type="ARBA" id="ARBA00022692"/>
    </source>
</evidence>
<protein>
    <submittedName>
        <fullName evidence="6">(diamondback moth) hypothetical protein</fullName>
    </submittedName>
</protein>
<accession>A0A8S4G2G1</accession>
<evidence type="ECO:0000256" key="4">
    <source>
        <dbReference type="ARBA" id="ARBA00023136"/>
    </source>
</evidence>
<keyword evidence="2" id="KW-0812">Transmembrane</keyword>
<dbReference type="InterPro" id="IPR013057">
    <property type="entry name" value="AA_transpt_TM"/>
</dbReference>
<dbReference type="GO" id="GO:0015179">
    <property type="term" value="F:L-amino acid transmembrane transporter activity"/>
    <property type="evidence" value="ECO:0007669"/>
    <property type="project" value="TreeGrafter"/>
</dbReference>
<evidence type="ECO:0000256" key="3">
    <source>
        <dbReference type="ARBA" id="ARBA00022989"/>
    </source>
</evidence>
<organism evidence="6 7">
    <name type="scientific">Plutella xylostella</name>
    <name type="common">Diamondback moth</name>
    <name type="synonym">Plutella maculipennis</name>
    <dbReference type="NCBI Taxonomy" id="51655"/>
    <lineage>
        <taxon>Eukaryota</taxon>
        <taxon>Metazoa</taxon>
        <taxon>Ecdysozoa</taxon>
        <taxon>Arthropoda</taxon>
        <taxon>Hexapoda</taxon>
        <taxon>Insecta</taxon>
        <taxon>Pterygota</taxon>
        <taxon>Neoptera</taxon>
        <taxon>Endopterygota</taxon>
        <taxon>Lepidoptera</taxon>
        <taxon>Glossata</taxon>
        <taxon>Ditrysia</taxon>
        <taxon>Yponomeutoidea</taxon>
        <taxon>Plutellidae</taxon>
        <taxon>Plutella</taxon>
    </lineage>
</organism>
<dbReference type="AlphaFoldDB" id="A0A8S4G2G1"/>
<dbReference type="PANTHER" id="PTHR22950">
    <property type="entry name" value="AMINO ACID TRANSPORTER"/>
    <property type="match status" value="1"/>
</dbReference>
<dbReference type="EMBL" id="CAJHNJ030000082">
    <property type="protein sequence ID" value="CAG9134616.1"/>
    <property type="molecule type" value="Genomic_DNA"/>
</dbReference>
<feature type="domain" description="Amino acid transporter transmembrane" evidence="5">
    <location>
        <begin position="66"/>
        <end position="123"/>
    </location>
</feature>
<evidence type="ECO:0000313" key="6">
    <source>
        <dbReference type="EMBL" id="CAG9134616.1"/>
    </source>
</evidence>
<keyword evidence="7" id="KW-1185">Reference proteome</keyword>
<sequence>MTINNDVLNVFIHYSSTILSRFTSSFDSINDDVTPSQTQSTITLHRDGKYEDTLKYDPFQHRNVAHPTSTLGSFCHLLKSSLGSGLFAMPAAFKHAGLIPGCLGSFLVGFIATHCVHILVSCTFIHSRAI</sequence>
<evidence type="ECO:0000313" key="7">
    <source>
        <dbReference type="Proteomes" id="UP000653454"/>
    </source>
</evidence>
<evidence type="ECO:0000259" key="5">
    <source>
        <dbReference type="Pfam" id="PF01490"/>
    </source>
</evidence>